<keyword evidence="4" id="KW-1185">Reference proteome</keyword>
<sequence>MSGGSYLRSSKDGHQSAETQHDKQLLFVQFRATSIAVILCAWDFFADISSSNSAGGALLLIIPQLTLFLVLVSSFFSAYKLSSLKHIFAAAVTIATVSFLATIHSSFRLGISFCCCSRSFCPITGLTADSNACGIVVNNCYMAFIRKIAHFYGTVSLQAPLITIILAALSIITRQMSGRKHCDAFMANTIEYH</sequence>
<gene>
    <name evidence="3" type="ORF">CCR75_001960</name>
    <name evidence="2" type="ORF">CCR75_007134</name>
</gene>
<dbReference type="RefSeq" id="XP_067817215.1">
    <property type="nucleotide sequence ID" value="XM_067960061.1"/>
</dbReference>
<proteinExistence type="predicted"/>
<evidence type="ECO:0000313" key="3">
    <source>
        <dbReference type="EMBL" id="TDH67716.1"/>
    </source>
</evidence>
<accession>A0A976FIS9</accession>
<dbReference type="AlphaFoldDB" id="A0A976FIS9"/>
<dbReference type="EMBL" id="SHOA02000013">
    <property type="protein sequence ID" value="TDH67716.1"/>
    <property type="molecule type" value="Genomic_DNA"/>
</dbReference>
<reference evidence="2" key="2">
    <citation type="submission" date="2021-07" db="EMBL/GenBank/DDBJ databases">
        <authorList>
            <person name="Fletcher K."/>
        </authorList>
    </citation>
    <scope>NUCLEOTIDE SEQUENCE</scope>
    <source>
        <strain evidence="2">SF5</strain>
    </source>
</reference>
<evidence type="ECO:0000313" key="4">
    <source>
        <dbReference type="Proteomes" id="UP000294530"/>
    </source>
</evidence>
<feature type="transmembrane region" description="Helical" evidence="1">
    <location>
        <begin position="86"/>
        <end position="103"/>
    </location>
</feature>
<dbReference type="Proteomes" id="UP000294530">
    <property type="component" value="Unassembled WGS sequence"/>
</dbReference>
<keyword evidence="1" id="KW-0472">Membrane</keyword>
<organism evidence="2 4">
    <name type="scientific">Bremia lactucae</name>
    <name type="common">Lettuce downy mildew</name>
    <dbReference type="NCBI Taxonomy" id="4779"/>
    <lineage>
        <taxon>Eukaryota</taxon>
        <taxon>Sar</taxon>
        <taxon>Stramenopiles</taxon>
        <taxon>Oomycota</taxon>
        <taxon>Peronosporomycetes</taxon>
        <taxon>Peronosporales</taxon>
        <taxon>Peronosporaceae</taxon>
        <taxon>Bremia</taxon>
    </lineage>
</organism>
<keyword evidence="1" id="KW-0812">Transmembrane</keyword>
<dbReference type="EMBL" id="SHOA02000198">
    <property type="protein sequence ID" value="TDH67311.1"/>
    <property type="molecule type" value="Genomic_DNA"/>
</dbReference>
<keyword evidence="1" id="KW-1133">Transmembrane helix</keyword>
<dbReference type="OrthoDB" id="164432at2759"/>
<comment type="caution">
    <text evidence="2">The sequence shown here is derived from an EMBL/GenBank/DDBJ whole genome shotgun (WGS) entry which is preliminary data.</text>
</comment>
<reference evidence="2 4" key="1">
    <citation type="journal article" date="2021" name="Genome Biol.">
        <title>AFLAP: assembly-free linkage analysis pipeline using k-mers from genome sequencing data.</title>
        <authorList>
            <person name="Fletcher K."/>
            <person name="Zhang L."/>
            <person name="Gil J."/>
            <person name="Han R."/>
            <person name="Cavanaugh K."/>
            <person name="Michelmore R."/>
        </authorList>
    </citation>
    <scope>NUCLEOTIDE SEQUENCE [LARGE SCALE GENOMIC DNA]</scope>
    <source>
        <strain evidence="2 4">SF5</strain>
    </source>
</reference>
<dbReference type="KEGG" id="blac:94345732"/>
<evidence type="ECO:0000256" key="1">
    <source>
        <dbReference type="SAM" id="Phobius"/>
    </source>
</evidence>
<dbReference type="GeneID" id="94345732"/>
<feature type="transmembrane region" description="Helical" evidence="1">
    <location>
        <begin position="57"/>
        <end position="79"/>
    </location>
</feature>
<protein>
    <submittedName>
        <fullName evidence="2">Uncharacterized protein</fullName>
    </submittedName>
</protein>
<evidence type="ECO:0000313" key="2">
    <source>
        <dbReference type="EMBL" id="TDH67311.1"/>
    </source>
</evidence>
<feature type="transmembrane region" description="Helical" evidence="1">
    <location>
        <begin position="151"/>
        <end position="172"/>
    </location>
</feature>
<name>A0A976FIS9_BRELC</name>